<dbReference type="Gene3D" id="1.10.510.10">
    <property type="entry name" value="Transferase(Phosphotransferase) domain 1"/>
    <property type="match status" value="1"/>
</dbReference>
<dbReference type="Proteomes" id="UP001498398">
    <property type="component" value="Unassembled WGS sequence"/>
</dbReference>
<proteinExistence type="predicted"/>
<feature type="compositionally biased region" description="Basic and acidic residues" evidence="1">
    <location>
        <begin position="297"/>
        <end position="309"/>
    </location>
</feature>
<organism evidence="2 3">
    <name type="scientific">Marasmiellus scandens</name>
    <dbReference type="NCBI Taxonomy" id="2682957"/>
    <lineage>
        <taxon>Eukaryota</taxon>
        <taxon>Fungi</taxon>
        <taxon>Dikarya</taxon>
        <taxon>Basidiomycota</taxon>
        <taxon>Agaricomycotina</taxon>
        <taxon>Agaricomycetes</taxon>
        <taxon>Agaricomycetidae</taxon>
        <taxon>Agaricales</taxon>
        <taxon>Marasmiineae</taxon>
        <taxon>Omphalotaceae</taxon>
        <taxon>Marasmiellus</taxon>
    </lineage>
</organism>
<comment type="caution">
    <text evidence="2">The sequence shown here is derived from an EMBL/GenBank/DDBJ whole genome shotgun (WGS) entry which is preliminary data.</text>
</comment>
<keyword evidence="3" id="KW-1185">Reference proteome</keyword>
<feature type="region of interest" description="Disordered" evidence="1">
    <location>
        <begin position="267"/>
        <end position="309"/>
    </location>
</feature>
<accession>A0ABR1J5T7</accession>
<dbReference type="InterPro" id="IPR011009">
    <property type="entry name" value="Kinase-like_dom_sf"/>
</dbReference>
<evidence type="ECO:0008006" key="4">
    <source>
        <dbReference type="Google" id="ProtNLM"/>
    </source>
</evidence>
<evidence type="ECO:0000256" key="1">
    <source>
        <dbReference type="SAM" id="MobiDB-lite"/>
    </source>
</evidence>
<protein>
    <recommendedName>
        <fullName evidence="4">Non-specific serine/threonine protein kinase</fullName>
    </recommendedName>
</protein>
<dbReference type="SUPFAM" id="SSF56112">
    <property type="entry name" value="Protein kinase-like (PK-like)"/>
    <property type="match status" value="1"/>
</dbReference>
<gene>
    <name evidence="2" type="ORF">VKT23_012353</name>
</gene>
<name>A0ABR1J5T7_9AGAR</name>
<feature type="compositionally biased region" description="Low complexity" evidence="1">
    <location>
        <begin position="282"/>
        <end position="294"/>
    </location>
</feature>
<sequence length="309" mass="34149">MFALRVRFPQNWPGWHVSEYVLNESLDLDISSPHQDYGKPTVVTTTVESEMRSDYWSDCPVFRGYIRDTDCKKLLSSYSLPPLSTISSGGKIYPTSSASTAVPVVLKFAMREDLVEDLIQEAAVYFGPLKSLQGKAIPRCLGFYTGIGEGGQEIACLMLEYWGEALKTPFPMLPLGLRIKILQRLGELHRCGVHHGDFAERNVLQCNNDVRLIDFDLVEGHECDCDAKFDFDLGSPPDVDRVGCTLLWEIGWEMGIWEDMEECENASSNSSEFGISGGLGSSSGSESDLGSDLGPRLAKDLSLDDGRQG</sequence>
<reference evidence="2 3" key="1">
    <citation type="submission" date="2024-01" db="EMBL/GenBank/DDBJ databases">
        <title>A draft genome for the cacao thread blight pathogen Marasmiellus scandens.</title>
        <authorList>
            <person name="Baruah I.K."/>
            <person name="Leung J."/>
            <person name="Bukari Y."/>
            <person name="Amoako-Attah I."/>
            <person name="Meinhardt L.W."/>
            <person name="Bailey B.A."/>
            <person name="Cohen S.P."/>
        </authorList>
    </citation>
    <scope>NUCLEOTIDE SEQUENCE [LARGE SCALE GENOMIC DNA]</scope>
    <source>
        <strain evidence="2 3">GH-19</strain>
    </source>
</reference>
<evidence type="ECO:0000313" key="2">
    <source>
        <dbReference type="EMBL" id="KAK7451675.1"/>
    </source>
</evidence>
<dbReference type="EMBL" id="JBANRG010000030">
    <property type="protein sequence ID" value="KAK7451675.1"/>
    <property type="molecule type" value="Genomic_DNA"/>
</dbReference>
<evidence type="ECO:0000313" key="3">
    <source>
        <dbReference type="Proteomes" id="UP001498398"/>
    </source>
</evidence>